<organism evidence="2 3">
    <name type="scientific">Truncatella angustata</name>
    <dbReference type="NCBI Taxonomy" id="152316"/>
    <lineage>
        <taxon>Eukaryota</taxon>
        <taxon>Fungi</taxon>
        <taxon>Dikarya</taxon>
        <taxon>Ascomycota</taxon>
        <taxon>Pezizomycotina</taxon>
        <taxon>Sordariomycetes</taxon>
        <taxon>Xylariomycetidae</taxon>
        <taxon>Amphisphaeriales</taxon>
        <taxon>Sporocadaceae</taxon>
        <taxon>Truncatella</taxon>
    </lineage>
</organism>
<comment type="caution">
    <text evidence="2">The sequence shown here is derived from an EMBL/GenBank/DDBJ whole genome shotgun (WGS) entry which is preliminary data.</text>
</comment>
<proteinExistence type="inferred from homology"/>
<dbReference type="Pfam" id="PF04199">
    <property type="entry name" value="Cyclase"/>
    <property type="match status" value="1"/>
</dbReference>
<dbReference type="GO" id="GO:0004061">
    <property type="term" value="F:arylformamidase activity"/>
    <property type="evidence" value="ECO:0007669"/>
    <property type="project" value="InterPro"/>
</dbReference>
<dbReference type="OrthoDB" id="5396at2759"/>
<dbReference type="InterPro" id="IPR037175">
    <property type="entry name" value="KFase_sf"/>
</dbReference>
<dbReference type="GO" id="GO:0019441">
    <property type="term" value="P:L-tryptophan catabolic process to kynurenine"/>
    <property type="evidence" value="ECO:0007669"/>
    <property type="project" value="InterPro"/>
</dbReference>
<evidence type="ECO:0000256" key="1">
    <source>
        <dbReference type="ARBA" id="ARBA00007865"/>
    </source>
</evidence>
<gene>
    <name evidence="2" type="ORF">BKA67DRAFT_510893</name>
</gene>
<dbReference type="GeneID" id="70126256"/>
<dbReference type="AlphaFoldDB" id="A0A9P8UZ94"/>
<evidence type="ECO:0000313" key="3">
    <source>
        <dbReference type="Proteomes" id="UP000758603"/>
    </source>
</evidence>
<dbReference type="Proteomes" id="UP000758603">
    <property type="component" value="Unassembled WGS sequence"/>
</dbReference>
<sequence>MSDSRDLPDFDALPPVEGMPKGCAWGVFDRDGHKDKLGCLNLLTADTVKAAYAEARDGVTISLNASMNLLKVPGGPRAATGHKVLSWAEDVSPSACGHLKVLDDEVSFNTQASSQWDGLCHFAHQGTGLGYNGVRVTKAGLEDPDERGDLPGLEHWHKRGGVVGRGVLLDYLAYTRAKGITYEPFSRYAITIEDLENVAAFQKTDFRKGDILIVRAGVAEALEGLNGEEQLGLMIKGQGGMAGVEGSEDAAKWFWNKHFAAVAGDTFAFEVFPPQKPDGSLGDMGDLVLHSYFLSMFGLNIGELWNLKTLGEHCASTKRYSFLLTSVPLNIPGLVASPPNALALF</sequence>
<name>A0A9P8UZ94_9PEZI</name>
<dbReference type="SUPFAM" id="SSF102198">
    <property type="entry name" value="Putative cyclase"/>
    <property type="match status" value="1"/>
</dbReference>
<reference evidence="2" key="1">
    <citation type="journal article" date="2021" name="Nat. Commun.">
        <title>Genetic determinants of endophytism in the Arabidopsis root mycobiome.</title>
        <authorList>
            <person name="Mesny F."/>
            <person name="Miyauchi S."/>
            <person name="Thiergart T."/>
            <person name="Pickel B."/>
            <person name="Atanasova L."/>
            <person name="Karlsson M."/>
            <person name="Huettel B."/>
            <person name="Barry K.W."/>
            <person name="Haridas S."/>
            <person name="Chen C."/>
            <person name="Bauer D."/>
            <person name="Andreopoulos W."/>
            <person name="Pangilinan J."/>
            <person name="LaButti K."/>
            <person name="Riley R."/>
            <person name="Lipzen A."/>
            <person name="Clum A."/>
            <person name="Drula E."/>
            <person name="Henrissat B."/>
            <person name="Kohler A."/>
            <person name="Grigoriev I.V."/>
            <person name="Martin F.M."/>
            <person name="Hacquard S."/>
        </authorList>
    </citation>
    <scope>NUCLEOTIDE SEQUENCE</scope>
    <source>
        <strain evidence="2">MPI-SDFR-AT-0073</strain>
    </source>
</reference>
<dbReference type="Gene3D" id="3.50.30.50">
    <property type="entry name" value="Putative cyclase"/>
    <property type="match status" value="1"/>
</dbReference>
<dbReference type="EMBL" id="JAGPXC010000001">
    <property type="protein sequence ID" value="KAH6660893.1"/>
    <property type="molecule type" value="Genomic_DNA"/>
</dbReference>
<evidence type="ECO:0000313" key="2">
    <source>
        <dbReference type="EMBL" id="KAH6660893.1"/>
    </source>
</evidence>
<accession>A0A9P8UZ94</accession>
<keyword evidence="3" id="KW-1185">Reference proteome</keyword>
<dbReference type="PANTHER" id="PTHR34861">
    <property type="match status" value="1"/>
</dbReference>
<evidence type="ECO:0008006" key="4">
    <source>
        <dbReference type="Google" id="ProtNLM"/>
    </source>
</evidence>
<dbReference type="RefSeq" id="XP_045965024.1">
    <property type="nucleotide sequence ID" value="XM_046097364.1"/>
</dbReference>
<comment type="similarity">
    <text evidence="1">Belongs to the Cyclase 1 superfamily.</text>
</comment>
<dbReference type="InterPro" id="IPR007325">
    <property type="entry name" value="KFase/CYL"/>
</dbReference>
<protein>
    <recommendedName>
        <fullName evidence="4">Cyclase</fullName>
    </recommendedName>
</protein>
<dbReference type="PANTHER" id="PTHR34861:SF10">
    <property type="entry name" value="CYCLASE"/>
    <property type="match status" value="1"/>
</dbReference>